<reference evidence="1 2" key="1">
    <citation type="journal article" date="2018" name="Mycol. Prog.">
        <title>Coniella lustricola, a new species from submerged detritus.</title>
        <authorList>
            <person name="Raudabaugh D.B."/>
            <person name="Iturriaga T."/>
            <person name="Carver A."/>
            <person name="Mondo S."/>
            <person name="Pangilinan J."/>
            <person name="Lipzen A."/>
            <person name="He G."/>
            <person name="Amirebrahimi M."/>
            <person name="Grigoriev I.V."/>
            <person name="Miller A.N."/>
        </authorList>
    </citation>
    <scope>NUCLEOTIDE SEQUENCE [LARGE SCALE GENOMIC DNA]</scope>
    <source>
        <strain evidence="1 2">B22-T-1</strain>
    </source>
</reference>
<dbReference type="InParanoid" id="A0A2T3AE61"/>
<evidence type="ECO:0000313" key="1">
    <source>
        <dbReference type="EMBL" id="PSR93918.1"/>
    </source>
</evidence>
<dbReference type="AlphaFoldDB" id="A0A2T3AE61"/>
<keyword evidence="2" id="KW-1185">Reference proteome</keyword>
<evidence type="ECO:0000313" key="2">
    <source>
        <dbReference type="Proteomes" id="UP000241462"/>
    </source>
</evidence>
<dbReference type="STRING" id="2025994.A0A2T3AE61"/>
<organism evidence="1 2">
    <name type="scientific">Coniella lustricola</name>
    <dbReference type="NCBI Taxonomy" id="2025994"/>
    <lineage>
        <taxon>Eukaryota</taxon>
        <taxon>Fungi</taxon>
        <taxon>Dikarya</taxon>
        <taxon>Ascomycota</taxon>
        <taxon>Pezizomycotina</taxon>
        <taxon>Sordariomycetes</taxon>
        <taxon>Sordariomycetidae</taxon>
        <taxon>Diaporthales</taxon>
        <taxon>Schizoparmaceae</taxon>
        <taxon>Coniella</taxon>
    </lineage>
</organism>
<sequence length="260" mass="29299">MNGVDNDTLASFQIPTGASNIRTVLRPSTCFDLGAYGEVLRSKEQSTRAGWGAVRIPLWQRYKRFIMLNSSVRGPFLPHWGQGACWSDLFAQRITIDTKLLGLTANCWPFFHVQADVWATDFVGMELLINPPPPLGANSTVDNFADWFAPVGLADCYPDLSRAVHAELGATRVVMEAGYKVDLMMSAYHGIANYSAVCDPQEDGDLMFKDKYFGTNVHPYETIFAKTNREVDQTLLDRLTEWHWQSGWRSWDACGAFSRW</sequence>
<dbReference type="EMBL" id="KZ678403">
    <property type="protein sequence ID" value="PSR93918.1"/>
    <property type="molecule type" value="Genomic_DNA"/>
</dbReference>
<protein>
    <submittedName>
        <fullName evidence="1">Uncharacterized protein</fullName>
    </submittedName>
</protein>
<dbReference type="OrthoDB" id="526941at2759"/>
<gene>
    <name evidence="1" type="ORF">BD289DRAFT_428269</name>
</gene>
<dbReference type="Proteomes" id="UP000241462">
    <property type="component" value="Unassembled WGS sequence"/>
</dbReference>
<accession>A0A2T3AE61</accession>
<name>A0A2T3AE61_9PEZI</name>
<proteinExistence type="predicted"/>